<reference evidence="2 3" key="1">
    <citation type="submission" date="2020-08" db="EMBL/GenBank/DDBJ databases">
        <title>Genomic Encyclopedia of Type Strains, Phase III (KMG-III): the genomes of soil and plant-associated and newly described type strains.</title>
        <authorList>
            <person name="Whitman W."/>
        </authorList>
    </citation>
    <scope>NUCLEOTIDE SEQUENCE [LARGE SCALE GENOMIC DNA]</scope>
    <source>
        <strain evidence="2 3">CECT 8571</strain>
    </source>
</reference>
<evidence type="ECO:0000313" key="3">
    <source>
        <dbReference type="Proteomes" id="UP000559987"/>
    </source>
</evidence>
<accession>A0A839UL65</accession>
<keyword evidence="3" id="KW-1185">Reference proteome</keyword>
<dbReference type="RefSeq" id="WP_183909877.1">
    <property type="nucleotide sequence ID" value="NZ_JACHXZ010000002.1"/>
</dbReference>
<comment type="caution">
    <text evidence="2">The sequence shown here is derived from an EMBL/GenBank/DDBJ whole genome shotgun (WGS) entry which is preliminary data.</text>
</comment>
<proteinExistence type="predicted"/>
<protein>
    <submittedName>
        <fullName evidence="2">Uncharacterized protein</fullName>
    </submittedName>
</protein>
<dbReference type="EMBL" id="JACHXZ010000002">
    <property type="protein sequence ID" value="MBB3168393.1"/>
    <property type="molecule type" value="Genomic_DNA"/>
</dbReference>
<evidence type="ECO:0000256" key="1">
    <source>
        <dbReference type="SAM" id="MobiDB-lite"/>
    </source>
</evidence>
<evidence type="ECO:0000313" key="2">
    <source>
        <dbReference type="EMBL" id="MBB3168393.1"/>
    </source>
</evidence>
<name>A0A839UL65_9GAMM</name>
<feature type="region of interest" description="Disordered" evidence="1">
    <location>
        <begin position="104"/>
        <end position="166"/>
    </location>
</feature>
<gene>
    <name evidence="2" type="ORF">FHS30_001577</name>
</gene>
<dbReference type="Proteomes" id="UP000559987">
    <property type="component" value="Unassembled WGS sequence"/>
</dbReference>
<feature type="compositionally biased region" description="Polar residues" evidence="1">
    <location>
        <begin position="104"/>
        <end position="138"/>
    </location>
</feature>
<dbReference type="AlphaFoldDB" id="A0A839UL65"/>
<sequence length="166" mass="18009">MEIDNTSELRHGSSSFDAEVFDLISVGHTDRQWVLRYIGHPDQIISLDDGGEQFIYRVERRASKGIRVFLLFDQRAVESTPEWHVVAFSQGVVADYWRRTPTLPAQNKPDSTAVALQSVQGDTSQSASTSATLDNASATAGPLPDGATNALDDEGATVGDDSSEQP</sequence>
<feature type="compositionally biased region" description="Acidic residues" evidence="1">
    <location>
        <begin position="151"/>
        <end position="166"/>
    </location>
</feature>
<organism evidence="2 3">
    <name type="scientific">Simiduia aestuariiviva</name>
    <dbReference type="NCBI Taxonomy" id="1510459"/>
    <lineage>
        <taxon>Bacteria</taxon>
        <taxon>Pseudomonadati</taxon>
        <taxon>Pseudomonadota</taxon>
        <taxon>Gammaproteobacteria</taxon>
        <taxon>Cellvibrionales</taxon>
        <taxon>Cellvibrionaceae</taxon>
        <taxon>Simiduia</taxon>
    </lineage>
</organism>